<feature type="non-terminal residue" evidence="1">
    <location>
        <position position="22"/>
    </location>
</feature>
<name>A0A382QAG2_9ZZZZ</name>
<accession>A0A382QAG2</accession>
<feature type="non-terminal residue" evidence="1">
    <location>
        <position position="1"/>
    </location>
</feature>
<proteinExistence type="predicted"/>
<reference evidence="1" key="1">
    <citation type="submission" date="2018-05" db="EMBL/GenBank/DDBJ databases">
        <authorList>
            <person name="Lanie J.A."/>
            <person name="Ng W.-L."/>
            <person name="Kazmierczak K.M."/>
            <person name="Andrzejewski T.M."/>
            <person name="Davidsen T.M."/>
            <person name="Wayne K.J."/>
            <person name="Tettelin H."/>
            <person name="Glass J.I."/>
            <person name="Rusch D."/>
            <person name="Podicherti R."/>
            <person name="Tsui H.-C.T."/>
            <person name="Winkler M.E."/>
        </authorList>
    </citation>
    <scope>NUCLEOTIDE SEQUENCE</scope>
</reference>
<protein>
    <submittedName>
        <fullName evidence="1">Uncharacterized protein</fullName>
    </submittedName>
</protein>
<organism evidence="1">
    <name type="scientific">marine metagenome</name>
    <dbReference type="NCBI Taxonomy" id="408172"/>
    <lineage>
        <taxon>unclassified sequences</taxon>
        <taxon>metagenomes</taxon>
        <taxon>ecological metagenomes</taxon>
    </lineage>
</organism>
<gene>
    <name evidence="1" type="ORF">METZ01_LOCUS335403</name>
</gene>
<evidence type="ECO:0000313" key="1">
    <source>
        <dbReference type="EMBL" id="SVC82549.1"/>
    </source>
</evidence>
<dbReference type="EMBL" id="UINC01113136">
    <property type="protein sequence ID" value="SVC82549.1"/>
    <property type="molecule type" value="Genomic_DNA"/>
</dbReference>
<sequence>PTFFRSLTKLRAKTEKLSSSLH</sequence>
<dbReference type="AlphaFoldDB" id="A0A382QAG2"/>